<comment type="subcellular location">
    <subcellularLocation>
        <location evidence="1">Cell envelope</location>
    </subcellularLocation>
</comment>
<evidence type="ECO:0000256" key="3">
    <source>
        <dbReference type="ARBA" id="ARBA00022748"/>
    </source>
</evidence>
<keyword evidence="8" id="KW-1185">Reference proteome</keyword>
<dbReference type="InterPro" id="IPR051263">
    <property type="entry name" value="C-type_cytochrome_biogenesis"/>
</dbReference>
<dbReference type="GO" id="GO:0030313">
    <property type="term" value="C:cell envelope"/>
    <property type="evidence" value="ECO:0007669"/>
    <property type="project" value="UniProtKB-SubCell"/>
</dbReference>
<accession>A0A9Q4AT59</accession>
<dbReference type="Pfam" id="PF23914">
    <property type="entry name" value="TPR_CcmH_CycH"/>
    <property type="match status" value="1"/>
</dbReference>
<evidence type="ECO:0000313" key="7">
    <source>
        <dbReference type="EMBL" id="MCP8889023.1"/>
    </source>
</evidence>
<sequence length="338" mass="35964">MGWLLQSYWSASGDARREAGPTEPFRDVLAEIEADTVSGKLSVNEAEVAKAELAREVLRARHEAHTSPKQSFGPGMMVTGALLIVGLTVGGYATHGSPHLPGRPLAERTEATGYESLVQRIESHLLGDPDDADGWRALATLRMEMGAFEQAAEAYRTALGIGPATADGQTDLAEALLFLGSGAARAEAMELLRSAATSDETHVRSRLYLASELTRAGEKDEAIQRWQQAMEMAAGDEPWLDAARQGLVVARGGGDATLVDEAEMISGMVEGLHARLFADGGSLEEWTQLVRSYLVLNDPASAQRSYDAAVLAYPLASVRQDLDALASDAGLATEGEGE</sequence>
<evidence type="ECO:0000256" key="2">
    <source>
        <dbReference type="ARBA" id="ARBA00022737"/>
    </source>
</evidence>
<dbReference type="InterPro" id="IPR056413">
    <property type="entry name" value="TPR_CcmH_CycH"/>
</dbReference>
<evidence type="ECO:0000256" key="5">
    <source>
        <dbReference type="PROSITE-ProRule" id="PRU00339"/>
    </source>
</evidence>
<feature type="domain" description="Cytochrome c-type biogenesis protein H TPR" evidence="6">
    <location>
        <begin position="121"/>
        <end position="236"/>
    </location>
</feature>
<protein>
    <submittedName>
        <fullName evidence="7">C-type cytochrome biogenesis protein CcmI</fullName>
    </submittedName>
</protein>
<dbReference type="InterPro" id="IPR011990">
    <property type="entry name" value="TPR-like_helical_dom_sf"/>
</dbReference>
<dbReference type="Gene3D" id="1.25.40.10">
    <property type="entry name" value="Tetratricopeptide repeat domain"/>
    <property type="match status" value="1"/>
</dbReference>
<proteinExistence type="predicted"/>
<evidence type="ECO:0000313" key="8">
    <source>
        <dbReference type="Proteomes" id="UP001060275"/>
    </source>
</evidence>
<feature type="repeat" description="TPR" evidence="5">
    <location>
        <begin position="132"/>
        <end position="165"/>
    </location>
</feature>
<dbReference type="GO" id="GO:0017004">
    <property type="term" value="P:cytochrome complex assembly"/>
    <property type="evidence" value="ECO:0007669"/>
    <property type="project" value="UniProtKB-KW"/>
</dbReference>
<organism evidence="7 8">
    <name type="scientific">Devosia ureilytica</name>
    <dbReference type="NCBI Taxonomy" id="2952754"/>
    <lineage>
        <taxon>Bacteria</taxon>
        <taxon>Pseudomonadati</taxon>
        <taxon>Pseudomonadota</taxon>
        <taxon>Alphaproteobacteria</taxon>
        <taxon>Hyphomicrobiales</taxon>
        <taxon>Devosiaceae</taxon>
        <taxon>Devosia</taxon>
    </lineage>
</organism>
<dbReference type="NCBIfam" id="TIGR03142">
    <property type="entry name" value="cytochro_ccmI"/>
    <property type="match status" value="1"/>
</dbReference>
<dbReference type="InterPro" id="IPR019734">
    <property type="entry name" value="TPR_rpt"/>
</dbReference>
<dbReference type="InterPro" id="IPR017560">
    <property type="entry name" value="Cyt_c_biogenesis_CcmI"/>
</dbReference>
<dbReference type="Proteomes" id="UP001060275">
    <property type="component" value="Unassembled WGS sequence"/>
</dbReference>
<keyword evidence="2" id="KW-0677">Repeat</keyword>
<dbReference type="PANTHER" id="PTHR47870">
    <property type="entry name" value="CYTOCHROME C-TYPE BIOGENESIS PROTEIN CCMH"/>
    <property type="match status" value="1"/>
</dbReference>
<dbReference type="AlphaFoldDB" id="A0A9Q4AT59"/>
<dbReference type="SUPFAM" id="SSF48452">
    <property type="entry name" value="TPR-like"/>
    <property type="match status" value="1"/>
</dbReference>
<dbReference type="PROSITE" id="PS50005">
    <property type="entry name" value="TPR"/>
    <property type="match status" value="1"/>
</dbReference>
<dbReference type="SMART" id="SM00028">
    <property type="entry name" value="TPR"/>
    <property type="match status" value="2"/>
</dbReference>
<keyword evidence="4 5" id="KW-0802">TPR repeat</keyword>
<gene>
    <name evidence="7" type="primary">ccmI</name>
    <name evidence="7" type="ORF">NF348_18075</name>
</gene>
<dbReference type="EMBL" id="JAMWDU010000009">
    <property type="protein sequence ID" value="MCP8889023.1"/>
    <property type="molecule type" value="Genomic_DNA"/>
</dbReference>
<evidence type="ECO:0000256" key="1">
    <source>
        <dbReference type="ARBA" id="ARBA00004196"/>
    </source>
</evidence>
<comment type="caution">
    <text evidence="7">The sequence shown here is derived from an EMBL/GenBank/DDBJ whole genome shotgun (WGS) entry which is preliminary data.</text>
</comment>
<name>A0A9Q4AT59_9HYPH</name>
<dbReference type="PANTHER" id="PTHR47870:SF1">
    <property type="entry name" value="CYTOCHROME C-TYPE BIOGENESIS PROTEIN CCMH"/>
    <property type="match status" value="1"/>
</dbReference>
<keyword evidence="3" id="KW-0201">Cytochrome c-type biogenesis</keyword>
<evidence type="ECO:0000256" key="4">
    <source>
        <dbReference type="ARBA" id="ARBA00022803"/>
    </source>
</evidence>
<evidence type="ECO:0000259" key="6">
    <source>
        <dbReference type="Pfam" id="PF23914"/>
    </source>
</evidence>
<reference evidence="7" key="1">
    <citation type="submission" date="2022-06" db="EMBL/GenBank/DDBJ databases">
        <title>Devosia sp. XJ19-45 genome assembly.</title>
        <authorList>
            <person name="Li B."/>
            <person name="Cai M."/>
            <person name="Nie G."/>
            <person name="Li W."/>
        </authorList>
    </citation>
    <scope>NUCLEOTIDE SEQUENCE</scope>
    <source>
        <strain evidence="7">XJ19-45</strain>
    </source>
</reference>